<dbReference type="SUPFAM" id="SSF46785">
    <property type="entry name" value="Winged helix' DNA-binding domain"/>
    <property type="match status" value="1"/>
</dbReference>
<sequence>MNIILALYRIQEGTVKQIMEVLSIDTPYTTMASTVKNLERKKFVKAKLIGNTYLYTAAMSEAKFKKDYVDGVVQGFFANSYKELVNFFIDQKKLSANDLKDIINSIENEK</sequence>
<dbReference type="EMBL" id="QFOI01000222">
    <property type="protein sequence ID" value="PZP46498.1"/>
    <property type="molecule type" value="Genomic_DNA"/>
</dbReference>
<evidence type="ECO:0000313" key="5">
    <source>
        <dbReference type="EMBL" id="PZP46498.1"/>
    </source>
</evidence>
<dbReference type="InterPro" id="IPR036390">
    <property type="entry name" value="WH_DNA-bd_sf"/>
</dbReference>
<evidence type="ECO:0000313" key="6">
    <source>
        <dbReference type="Proteomes" id="UP000249645"/>
    </source>
</evidence>
<dbReference type="GO" id="GO:0003677">
    <property type="term" value="F:DNA binding"/>
    <property type="evidence" value="ECO:0007669"/>
    <property type="project" value="UniProtKB-KW"/>
</dbReference>
<keyword evidence="2" id="KW-0805">Transcription regulation</keyword>
<evidence type="ECO:0000256" key="1">
    <source>
        <dbReference type="ARBA" id="ARBA00011046"/>
    </source>
</evidence>
<dbReference type="GO" id="GO:0045892">
    <property type="term" value="P:negative regulation of DNA-templated transcription"/>
    <property type="evidence" value="ECO:0007669"/>
    <property type="project" value="InterPro"/>
</dbReference>
<dbReference type="Pfam" id="PF03965">
    <property type="entry name" value="Penicillinase_R"/>
    <property type="match status" value="1"/>
</dbReference>
<evidence type="ECO:0000256" key="4">
    <source>
        <dbReference type="ARBA" id="ARBA00023163"/>
    </source>
</evidence>
<dbReference type="AlphaFoldDB" id="A0A2W5ET29"/>
<keyword evidence="4" id="KW-0804">Transcription</keyword>
<dbReference type="Gene3D" id="1.10.4040.10">
    <property type="entry name" value="Penicillinase repressor domain"/>
    <property type="match status" value="1"/>
</dbReference>
<reference evidence="5 6" key="1">
    <citation type="submission" date="2017-11" db="EMBL/GenBank/DDBJ databases">
        <title>Infants hospitalized years apart are colonized by the same room-sourced microbial strains.</title>
        <authorList>
            <person name="Brooks B."/>
            <person name="Olm M.R."/>
            <person name="Firek B.A."/>
            <person name="Baker R."/>
            <person name="Thomas B.C."/>
            <person name="Morowitz M.J."/>
            <person name="Banfield J.F."/>
        </authorList>
    </citation>
    <scope>NUCLEOTIDE SEQUENCE [LARGE SCALE GENOMIC DNA]</scope>
    <source>
        <strain evidence="5">S2_009_000_R2_76</strain>
    </source>
</reference>
<dbReference type="Proteomes" id="UP000249645">
    <property type="component" value="Unassembled WGS sequence"/>
</dbReference>
<gene>
    <name evidence="5" type="ORF">DI598_12040</name>
</gene>
<proteinExistence type="inferred from homology"/>
<dbReference type="InterPro" id="IPR005650">
    <property type="entry name" value="BlaI_family"/>
</dbReference>
<evidence type="ECO:0000256" key="3">
    <source>
        <dbReference type="ARBA" id="ARBA00023125"/>
    </source>
</evidence>
<accession>A0A2W5ET29</accession>
<keyword evidence="3" id="KW-0238">DNA-binding</keyword>
<dbReference type="InterPro" id="IPR036388">
    <property type="entry name" value="WH-like_DNA-bd_sf"/>
</dbReference>
<comment type="caution">
    <text evidence="5">The sequence shown here is derived from an EMBL/GenBank/DDBJ whole genome shotgun (WGS) entry which is preliminary data.</text>
</comment>
<evidence type="ECO:0000256" key="2">
    <source>
        <dbReference type="ARBA" id="ARBA00023015"/>
    </source>
</evidence>
<comment type="similarity">
    <text evidence="1">Belongs to the BlaI transcriptional regulatory family.</text>
</comment>
<dbReference type="Gene3D" id="1.10.10.10">
    <property type="entry name" value="Winged helix-like DNA-binding domain superfamily/Winged helix DNA-binding domain"/>
    <property type="match status" value="1"/>
</dbReference>
<protein>
    <submittedName>
        <fullName evidence="5">Transcriptional regulator</fullName>
    </submittedName>
</protein>
<name>A0A2W5ET29_9SPHI</name>
<organism evidence="5 6">
    <name type="scientific">Pseudopedobacter saltans</name>
    <dbReference type="NCBI Taxonomy" id="151895"/>
    <lineage>
        <taxon>Bacteria</taxon>
        <taxon>Pseudomonadati</taxon>
        <taxon>Bacteroidota</taxon>
        <taxon>Sphingobacteriia</taxon>
        <taxon>Sphingobacteriales</taxon>
        <taxon>Sphingobacteriaceae</taxon>
        <taxon>Pseudopedobacter</taxon>
    </lineage>
</organism>